<keyword evidence="5 7" id="KW-1133">Transmembrane helix</keyword>
<keyword evidence="4 7" id="KW-0812">Transmembrane</keyword>
<comment type="similarity">
    <text evidence="2">Belongs to the NrfD family.</text>
</comment>
<dbReference type="STRING" id="1429043.X474_17175"/>
<proteinExistence type="inferred from homology"/>
<dbReference type="InterPro" id="IPR054823">
    <property type="entry name" value="DsrP-like"/>
</dbReference>
<protein>
    <submittedName>
        <fullName evidence="8">Hdr menaquinol oxidoreductase integral membrane subunit</fullName>
    </submittedName>
</protein>
<feature type="transmembrane region" description="Helical" evidence="7">
    <location>
        <begin position="164"/>
        <end position="186"/>
    </location>
</feature>
<feature type="transmembrane region" description="Helical" evidence="7">
    <location>
        <begin position="86"/>
        <end position="105"/>
    </location>
</feature>
<sequence>MLELALTGTRRYWNWVLFLLVIIAAGFGAYMVQYHEGLAVTGLSRDVSWGLYIAQLTFLVGVAASAVMLVLPYYLHHYKDFGRITILGEFLAISAVIMCILFVLVDLGQPIRVLNTLLHPSPNSILFWDIVVLQGYLFLNLIIGWTTLEAERKQVPPPSWVKPLIYLSIPWAVSIHTVTAFLYAGLPGRGYWLTAIMAPRFLASAFAAGPAVLILLGLFIRRFTSFDPGKKAIQTLAKIVAYAIILHLFFFYLEAFTVFYSQIPGHMDHFIYLYFGLHGHYSMVPFMWAAMLMGLASIVLLVVPKFRQNEKILAVACVMVFGCTWIDKGLGMMAGGYIPNPMHEITPYTPTGLEIAIAVGVYALGALILTLLYKTALGVKREVEE</sequence>
<feature type="transmembrane region" description="Helical" evidence="7">
    <location>
        <begin position="355"/>
        <end position="373"/>
    </location>
</feature>
<dbReference type="Gene3D" id="1.20.1630.10">
    <property type="entry name" value="Formate dehydrogenase/DMSO reductase domain"/>
    <property type="match status" value="1"/>
</dbReference>
<dbReference type="PATRIC" id="fig|1429043.3.peg.3632"/>
<evidence type="ECO:0000256" key="2">
    <source>
        <dbReference type="ARBA" id="ARBA00008929"/>
    </source>
</evidence>
<evidence type="ECO:0000256" key="7">
    <source>
        <dbReference type="SAM" id="Phobius"/>
    </source>
</evidence>
<evidence type="ECO:0000256" key="4">
    <source>
        <dbReference type="ARBA" id="ARBA00022692"/>
    </source>
</evidence>
<dbReference type="FunCoup" id="A0A0D2HQM4">
    <property type="interactions" value="42"/>
</dbReference>
<feature type="transmembrane region" description="Helical" evidence="7">
    <location>
        <begin position="239"/>
        <end position="263"/>
    </location>
</feature>
<keyword evidence="3" id="KW-1003">Cell membrane</keyword>
<evidence type="ECO:0000313" key="9">
    <source>
        <dbReference type="Proteomes" id="UP000032233"/>
    </source>
</evidence>
<dbReference type="EMBL" id="AZAC01000023">
    <property type="protein sequence ID" value="KIX12773.1"/>
    <property type="molecule type" value="Genomic_DNA"/>
</dbReference>
<dbReference type="PANTHER" id="PTHR43044">
    <property type="match status" value="1"/>
</dbReference>
<dbReference type="Pfam" id="PF03916">
    <property type="entry name" value="NrfD"/>
    <property type="match status" value="1"/>
</dbReference>
<feature type="transmembrane region" description="Helical" evidence="7">
    <location>
        <begin position="283"/>
        <end position="303"/>
    </location>
</feature>
<dbReference type="OrthoDB" id="9768846at2"/>
<evidence type="ECO:0000256" key="3">
    <source>
        <dbReference type="ARBA" id="ARBA00022475"/>
    </source>
</evidence>
<dbReference type="InParanoid" id="A0A0D2HQM4"/>
<accession>A0A0D2HQM4</accession>
<gene>
    <name evidence="8" type="ORF">X474_17175</name>
</gene>
<dbReference type="InterPro" id="IPR005614">
    <property type="entry name" value="NrfD-like"/>
</dbReference>
<feature type="transmembrane region" description="Helical" evidence="7">
    <location>
        <begin position="52"/>
        <end position="74"/>
    </location>
</feature>
<feature type="transmembrane region" description="Helical" evidence="7">
    <location>
        <begin position="312"/>
        <end position="335"/>
    </location>
</feature>
<feature type="transmembrane region" description="Helical" evidence="7">
    <location>
        <begin position="125"/>
        <end position="143"/>
    </location>
</feature>
<dbReference type="GO" id="GO:0005886">
    <property type="term" value="C:plasma membrane"/>
    <property type="evidence" value="ECO:0007669"/>
    <property type="project" value="UniProtKB-SubCell"/>
</dbReference>
<dbReference type="NCBIfam" id="NF045798">
    <property type="entry name" value="DsrP"/>
    <property type="match status" value="1"/>
</dbReference>
<dbReference type="Proteomes" id="UP000032233">
    <property type="component" value="Unassembled WGS sequence"/>
</dbReference>
<dbReference type="PANTHER" id="PTHR43044:SF2">
    <property type="entry name" value="POLYSULPHIDE REDUCTASE NRFD"/>
    <property type="match status" value="1"/>
</dbReference>
<comment type="caution">
    <text evidence="8">The sequence shown here is derived from an EMBL/GenBank/DDBJ whole genome shotgun (WGS) entry which is preliminary data.</text>
</comment>
<evidence type="ECO:0000256" key="5">
    <source>
        <dbReference type="ARBA" id="ARBA00022989"/>
    </source>
</evidence>
<feature type="transmembrane region" description="Helical" evidence="7">
    <location>
        <begin position="12"/>
        <end position="32"/>
    </location>
</feature>
<organism evidence="8 9">
    <name type="scientific">Dethiosulfatarculus sandiegensis</name>
    <dbReference type="NCBI Taxonomy" id="1429043"/>
    <lineage>
        <taxon>Bacteria</taxon>
        <taxon>Pseudomonadati</taxon>
        <taxon>Thermodesulfobacteriota</taxon>
        <taxon>Desulfarculia</taxon>
        <taxon>Desulfarculales</taxon>
        <taxon>Desulfarculaceae</taxon>
        <taxon>Dethiosulfatarculus</taxon>
    </lineage>
</organism>
<evidence type="ECO:0000256" key="6">
    <source>
        <dbReference type="ARBA" id="ARBA00023136"/>
    </source>
</evidence>
<dbReference type="RefSeq" id="WP_044350145.1">
    <property type="nucleotide sequence ID" value="NZ_AZAC01000023.1"/>
</dbReference>
<name>A0A0D2HQM4_9BACT</name>
<evidence type="ECO:0000256" key="1">
    <source>
        <dbReference type="ARBA" id="ARBA00004651"/>
    </source>
</evidence>
<feature type="transmembrane region" description="Helical" evidence="7">
    <location>
        <begin position="198"/>
        <end position="219"/>
    </location>
</feature>
<dbReference type="AlphaFoldDB" id="A0A0D2HQM4"/>
<comment type="subcellular location">
    <subcellularLocation>
        <location evidence="1">Cell membrane</location>
        <topology evidence="1">Multi-pass membrane protein</topology>
    </subcellularLocation>
</comment>
<evidence type="ECO:0000313" key="8">
    <source>
        <dbReference type="EMBL" id="KIX12773.1"/>
    </source>
</evidence>
<keyword evidence="6 7" id="KW-0472">Membrane</keyword>
<keyword evidence="9" id="KW-1185">Reference proteome</keyword>
<reference evidence="8 9" key="1">
    <citation type="submission" date="2013-11" db="EMBL/GenBank/DDBJ databases">
        <title>Metagenomic analysis of a methanogenic consortium involved in long chain n-alkane degradation.</title>
        <authorList>
            <person name="Davidova I.A."/>
            <person name="Callaghan A.V."/>
            <person name="Wawrik B."/>
            <person name="Pruitt S."/>
            <person name="Marks C."/>
            <person name="Duncan K.E."/>
            <person name="Suflita J.M."/>
        </authorList>
    </citation>
    <scope>NUCLEOTIDE SEQUENCE [LARGE SCALE GENOMIC DNA]</scope>
    <source>
        <strain evidence="8 9">SPR</strain>
    </source>
</reference>